<dbReference type="InterPro" id="IPR000933">
    <property type="entry name" value="Glyco_hydro_29"/>
</dbReference>
<reference evidence="9 10" key="1">
    <citation type="submission" date="2022-01" db="EMBL/GenBank/DDBJ databases">
        <title>Flavihumibacter sp. nov., isolated from sediment of a river.</title>
        <authorList>
            <person name="Liu H."/>
        </authorList>
    </citation>
    <scope>NUCLEOTIDE SEQUENCE [LARGE SCALE GENOMIC DNA]</scope>
    <source>
        <strain evidence="9 10">RY-1</strain>
    </source>
</reference>
<dbReference type="InterPro" id="IPR057739">
    <property type="entry name" value="Glyco_hydro_29_N"/>
</dbReference>
<dbReference type="InterPro" id="IPR016286">
    <property type="entry name" value="FUC_metazoa-typ"/>
</dbReference>
<evidence type="ECO:0000313" key="10">
    <source>
        <dbReference type="Proteomes" id="UP001200145"/>
    </source>
</evidence>
<evidence type="ECO:0000256" key="4">
    <source>
        <dbReference type="ARBA" id="ARBA00022729"/>
    </source>
</evidence>
<organism evidence="9 10">
    <name type="scientific">Flavihumibacter fluminis</name>
    <dbReference type="NCBI Taxonomy" id="2909236"/>
    <lineage>
        <taxon>Bacteria</taxon>
        <taxon>Pseudomonadati</taxon>
        <taxon>Bacteroidota</taxon>
        <taxon>Chitinophagia</taxon>
        <taxon>Chitinophagales</taxon>
        <taxon>Chitinophagaceae</taxon>
        <taxon>Flavihumibacter</taxon>
    </lineage>
</organism>
<dbReference type="InterPro" id="IPR017853">
    <property type="entry name" value="GH"/>
</dbReference>
<keyword evidence="4 7" id="KW-0732">Signal</keyword>
<dbReference type="PANTHER" id="PTHR10030:SF37">
    <property type="entry name" value="ALPHA-L-FUCOSIDASE-RELATED"/>
    <property type="match status" value="1"/>
</dbReference>
<comment type="similarity">
    <text evidence="2">Belongs to the glycosyl hydrolase 29 family.</text>
</comment>
<evidence type="ECO:0000313" key="9">
    <source>
        <dbReference type="EMBL" id="MCF1716609.1"/>
    </source>
</evidence>
<dbReference type="RefSeq" id="WP_234867927.1">
    <property type="nucleotide sequence ID" value="NZ_JAKEVY010000005.1"/>
</dbReference>
<dbReference type="PRINTS" id="PR00741">
    <property type="entry name" value="GLHYDRLASE29"/>
</dbReference>
<dbReference type="PANTHER" id="PTHR10030">
    <property type="entry name" value="ALPHA-L-FUCOSIDASE"/>
    <property type="match status" value="1"/>
</dbReference>
<evidence type="ECO:0000259" key="8">
    <source>
        <dbReference type="Pfam" id="PF01120"/>
    </source>
</evidence>
<evidence type="ECO:0000256" key="5">
    <source>
        <dbReference type="ARBA" id="ARBA00022801"/>
    </source>
</evidence>
<dbReference type="Gene3D" id="3.20.20.80">
    <property type="entry name" value="Glycosidases"/>
    <property type="match status" value="1"/>
</dbReference>
<keyword evidence="5" id="KW-0378">Hydrolase</keyword>
<evidence type="ECO:0000256" key="7">
    <source>
        <dbReference type="SAM" id="SignalP"/>
    </source>
</evidence>
<evidence type="ECO:0000256" key="2">
    <source>
        <dbReference type="ARBA" id="ARBA00007951"/>
    </source>
</evidence>
<feature type="signal peptide" evidence="7">
    <location>
        <begin position="1"/>
        <end position="19"/>
    </location>
</feature>
<accession>A0ABS9BLN3</accession>
<sequence>MVRILTIGLLILSSLSAFTQQTARDTIVVDKKHPLSDWFTESKYALFLHWGLYSQYSNQWKGKTLYGIGEWIMYLAQADIKEYEEAAQFFNPVRFNASEWVQIAKNAGMKYIVITAKHHEGFAMFNSFHPFNITSATPFKRDPLKELAAACEKEGIGLGFYYSQFQDWHEINNWSKDLPKQSFAVYFKNKCIPQVKELLTNYGPISLIWFDTPGEMTKEQSLELVKLVKLYQPRALINSRIGNGVGDYETYGDHEIPLKNVQGLWEAINTSNDSWGFAWYDENWKTADVMARDLVSVIARGGNYMLNIGPKADGTLPKFNVDQILTVGKWIRQYPDAIYGATASPWLQAFPWGDVTVTKNNLNLFVFDWKPGASIFLTGIGNKIKSVVTKGANEQLKYSFNKGFLKIELPVRTSKQLLECIRVELDGAPRVQAAMAIDPNYPTTLSAAFATTEGTAFNKLSWMEKFGEWKHRTVINKWKLQDGAASWEVNFLEPGYYQVEVDYHACKESDGTEFDLFNNASDTLRLYLTATTGAKEADGDRPRFRQTKVGIIKVDTPGLKKISMIRRNAEQKGDIHIASIQLSKIIF</sequence>
<evidence type="ECO:0000256" key="1">
    <source>
        <dbReference type="ARBA" id="ARBA00004071"/>
    </source>
</evidence>
<feature type="domain" description="Glycoside hydrolase family 29 N-terminal" evidence="8">
    <location>
        <begin position="18"/>
        <end position="334"/>
    </location>
</feature>
<comment type="function">
    <text evidence="1">Alpha-L-fucosidase is responsible for hydrolyzing the alpha-1,6-linked fucose joined to the reducing-end N-acetylglucosamine of the carbohydrate moieties of glycoproteins.</text>
</comment>
<feature type="chain" id="PRO_5045404743" description="alpha-L-fucosidase" evidence="7">
    <location>
        <begin position="20"/>
        <end position="587"/>
    </location>
</feature>
<keyword evidence="10" id="KW-1185">Reference proteome</keyword>
<comment type="caution">
    <text evidence="9">The sequence shown here is derived from an EMBL/GenBank/DDBJ whole genome shotgun (WGS) entry which is preliminary data.</text>
</comment>
<dbReference type="SMART" id="SM00812">
    <property type="entry name" value="Alpha_L_fucos"/>
    <property type="match status" value="1"/>
</dbReference>
<evidence type="ECO:0000256" key="3">
    <source>
        <dbReference type="ARBA" id="ARBA00012662"/>
    </source>
</evidence>
<dbReference type="EC" id="3.2.1.51" evidence="3"/>
<dbReference type="SUPFAM" id="SSF51445">
    <property type="entry name" value="(Trans)glycosidases"/>
    <property type="match status" value="1"/>
</dbReference>
<evidence type="ECO:0000256" key="6">
    <source>
        <dbReference type="ARBA" id="ARBA00023295"/>
    </source>
</evidence>
<dbReference type="Pfam" id="PF01120">
    <property type="entry name" value="Alpha_L_fucos"/>
    <property type="match status" value="1"/>
</dbReference>
<proteinExistence type="inferred from homology"/>
<dbReference type="EMBL" id="JAKEVY010000005">
    <property type="protein sequence ID" value="MCF1716609.1"/>
    <property type="molecule type" value="Genomic_DNA"/>
</dbReference>
<name>A0ABS9BLN3_9BACT</name>
<dbReference type="Proteomes" id="UP001200145">
    <property type="component" value="Unassembled WGS sequence"/>
</dbReference>
<protein>
    <recommendedName>
        <fullName evidence="3">alpha-L-fucosidase</fullName>
        <ecNumber evidence="3">3.2.1.51</ecNumber>
    </recommendedName>
</protein>
<gene>
    <name evidence="9" type="ORF">L0U88_18350</name>
</gene>
<keyword evidence="6" id="KW-0326">Glycosidase</keyword>